<feature type="domain" description="SHSP" evidence="3">
    <location>
        <begin position="30"/>
        <end position="145"/>
    </location>
</feature>
<name>A0A1H9HJV7_9BACI</name>
<dbReference type="InterPro" id="IPR031107">
    <property type="entry name" value="Small_HSP"/>
</dbReference>
<dbReference type="EMBL" id="FOES01000019">
    <property type="protein sequence ID" value="SEQ62578.1"/>
    <property type="molecule type" value="Genomic_DNA"/>
</dbReference>
<proteinExistence type="inferred from homology"/>
<dbReference type="InterPro" id="IPR008978">
    <property type="entry name" value="HSP20-like_chaperone"/>
</dbReference>
<dbReference type="InterPro" id="IPR002068">
    <property type="entry name" value="A-crystallin/Hsp20_dom"/>
</dbReference>
<dbReference type="SUPFAM" id="SSF49764">
    <property type="entry name" value="HSP20-like chaperones"/>
    <property type="match status" value="1"/>
</dbReference>
<dbReference type="PANTHER" id="PTHR11527">
    <property type="entry name" value="HEAT-SHOCK PROTEIN 20 FAMILY MEMBER"/>
    <property type="match status" value="1"/>
</dbReference>
<evidence type="ECO:0000313" key="5">
    <source>
        <dbReference type="Proteomes" id="UP000199427"/>
    </source>
</evidence>
<comment type="similarity">
    <text evidence="1 2">Belongs to the small heat shock protein (HSP20) family.</text>
</comment>
<dbReference type="AlphaFoldDB" id="A0A1H9HJV7"/>
<dbReference type="Pfam" id="PF00011">
    <property type="entry name" value="HSP20"/>
    <property type="match status" value="1"/>
</dbReference>
<organism evidence="4 5">
    <name type="scientific">Piscibacillus halophilus</name>
    <dbReference type="NCBI Taxonomy" id="571933"/>
    <lineage>
        <taxon>Bacteria</taxon>
        <taxon>Bacillati</taxon>
        <taxon>Bacillota</taxon>
        <taxon>Bacilli</taxon>
        <taxon>Bacillales</taxon>
        <taxon>Bacillaceae</taxon>
        <taxon>Piscibacillus</taxon>
    </lineage>
</organism>
<dbReference type="OrthoDB" id="9811615at2"/>
<dbReference type="STRING" id="571933.SAMN05216362_11945"/>
<accession>A0A1H9HJV7</accession>
<gene>
    <name evidence="4" type="ORF">SAMN05216362_11945</name>
</gene>
<dbReference type="Gene3D" id="2.60.40.790">
    <property type="match status" value="1"/>
</dbReference>
<dbReference type="PROSITE" id="PS01031">
    <property type="entry name" value="SHSP"/>
    <property type="match status" value="1"/>
</dbReference>
<sequence>MANLFPNKRDFLDFIPKLFDRDLEDRSLFSQFNVQIPKVDVIDKGDEYEISAELPGYSKNDLIVEYKNEYLTIKGQKNELYETNNDNEQYIRKERTYGSFERSFYIGEIDEQQIKGTFENGLLQLKVPKPYNKQNNSQTYRILLDD</sequence>
<protein>
    <submittedName>
        <fullName evidence="4">Heat shock protein Hsp20</fullName>
    </submittedName>
</protein>
<evidence type="ECO:0000256" key="1">
    <source>
        <dbReference type="PROSITE-ProRule" id="PRU00285"/>
    </source>
</evidence>
<dbReference type="Proteomes" id="UP000199427">
    <property type="component" value="Unassembled WGS sequence"/>
</dbReference>
<evidence type="ECO:0000256" key="2">
    <source>
        <dbReference type="RuleBase" id="RU003616"/>
    </source>
</evidence>
<dbReference type="RefSeq" id="WP_091773820.1">
    <property type="nucleotide sequence ID" value="NZ_FOES01000019.1"/>
</dbReference>
<evidence type="ECO:0000259" key="3">
    <source>
        <dbReference type="PROSITE" id="PS01031"/>
    </source>
</evidence>
<keyword evidence="4" id="KW-0346">Stress response</keyword>
<evidence type="ECO:0000313" key="4">
    <source>
        <dbReference type="EMBL" id="SEQ62578.1"/>
    </source>
</evidence>
<keyword evidence="5" id="KW-1185">Reference proteome</keyword>
<reference evidence="4 5" key="1">
    <citation type="submission" date="2016-10" db="EMBL/GenBank/DDBJ databases">
        <authorList>
            <person name="de Groot N.N."/>
        </authorList>
    </citation>
    <scope>NUCLEOTIDE SEQUENCE [LARGE SCALE GENOMIC DNA]</scope>
    <source>
        <strain evidence="4 5">DSM 21633</strain>
    </source>
</reference>
<dbReference type="CDD" id="cd06471">
    <property type="entry name" value="ACD_LpsHSP_like"/>
    <property type="match status" value="1"/>
</dbReference>